<dbReference type="Pfam" id="PF10091">
    <property type="entry name" value="Glycoamylase"/>
    <property type="match status" value="1"/>
</dbReference>
<dbReference type="InterPro" id="IPR016883">
    <property type="entry name" value="UCP028431"/>
</dbReference>
<comment type="caution">
    <text evidence="2">The sequence shown here is derived from an EMBL/GenBank/DDBJ whole genome shotgun (WGS) entry which is preliminary data.</text>
</comment>
<accession>A0A256FLS8</accession>
<dbReference type="PIRSF" id="PIRSF028431">
    <property type="entry name" value="UCP028431"/>
    <property type="match status" value="1"/>
</dbReference>
<dbReference type="RefSeq" id="WP_235818109.1">
    <property type="nucleotide sequence ID" value="NZ_JBHEEK010000038.1"/>
</dbReference>
<protein>
    <recommendedName>
        <fullName evidence="1">Glycoamylase-like domain-containing protein</fullName>
    </recommendedName>
</protein>
<dbReference type="AlphaFoldDB" id="A0A256FLS8"/>
<evidence type="ECO:0000313" key="2">
    <source>
        <dbReference type="EMBL" id="OYR15666.1"/>
    </source>
</evidence>
<organism evidence="2 3">
    <name type="scientific">Brucella thiophenivorans</name>
    <dbReference type="NCBI Taxonomy" id="571255"/>
    <lineage>
        <taxon>Bacteria</taxon>
        <taxon>Pseudomonadati</taxon>
        <taxon>Pseudomonadota</taxon>
        <taxon>Alphaproteobacteria</taxon>
        <taxon>Hyphomicrobiales</taxon>
        <taxon>Brucellaceae</taxon>
        <taxon>Brucella/Ochrobactrum group</taxon>
        <taxon>Brucella</taxon>
    </lineage>
</organism>
<evidence type="ECO:0000259" key="1">
    <source>
        <dbReference type="Pfam" id="PF10091"/>
    </source>
</evidence>
<feature type="domain" description="Glycoamylase-like" evidence="1">
    <location>
        <begin position="190"/>
        <end position="396"/>
    </location>
</feature>
<proteinExistence type="predicted"/>
<dbReference type="Gene3D" id="1.50.10.140">
    <property type="match status" value="1"/>
</dbReference>
<gene>
    <name evidence="2" type="ORF">CEV31_2760</name>
</gene>
<name>A0A256FLS8_9HYPH</name>
<dbReference type="EMBL" id="NNRJ01000050">
    <property type="protein sequence ID" value="OYR15666.1"/>
    <property type="molecule type" value="Genomic_DNA"/>
</dbReference>
<keyword evidence="3" id="KW-1185">Reference proteome</keyword>
<sequence>MDNSSPPKQLHSTTEQIENIQRDTFGYFWYASHLATGFPRDRIRADGQVISEIASVSGIGFGFLVILIGIERGWITREEGLARVALMAISLDRAPRFHGAFSHFIRATDGSVIPFSKRDDGGDLVETAFLMKGLICAREYFTRKEGTETDLRRLLDTLIQNVEWNWYAKGANKCLFWHWSPKYGWKRNVPISGWNEALVCYILAAGAKQHSISPATYHNGWARHGEIVNGKAYLGTVLPLGQPYGGPLFLSQYSFCGLNPFGLRDRYCRYEEQIVAHTHVNHDYCRAKYGDTGLWGLTSCDGPAGYKAYSPTRDAGVIAPTAALASFPFAPQLASSALTKFLQYENGKLLGKYGFVDAFSPKTGWVAHTHLAIDQGPIVVMIENYRSGLIWRLFMGAPEVQCGLKRLEFDWLQ</sequence>
<dbReference type="Proteomes" id="UP000215590">
    <property type="component" value="Unassembled WGS sequence"/>
</dbReference>
<dbReference type="InterPro" id="IPR019282">
    <property type="entry name" value="Glycoamylase-like_cons_dom"/>
</dbReference>
<evidence type="ECO:0000313" key="3">
    <source>
        <dbReference type="Proteomes" id="UP000215590"/>
    </source>
</evidence>
<reference evidence="2 3" key="1">
    <citation type="submission" date="2017-07" db="EMBL/GenBank/DDBJ databases">
        <title>Phylogenetic study on the rhizospheric bacterium Ochrobactrum sp. A44.</title>
        <authorList>
            <person name="Krzyzanowska D.M."/>
            <person name="Ossowicki A."/>
            <person name="Rajewska M."/>
            <person name="Maciag T."/>
            <person name="Kaczynski Z."/>
            <person name="Czerwicka M."/>
            <person name="Jafra S."/>
        </authorList>
    </citation>
    <scope>NUCLEOTIDE SEQUENCE [LARGE SCALE GENOMIC DNA]</scope>
    <source>
        <strain evidence="2 3">DSM 7216</strain>
    </source>
</reference>